<gene>
    <name evidence="2" type="ORF">P8A19_00880</name>
</gene>
<name>A0ABY9IHY9_9ACTN</name>
<protein>
    <submittedName>
        <fullName evidence="2">Transposase family protein</fullName>
    </submittedName>
</protein>
<keyword evidence="3" id="KW-1185">Reference proteome</keyword>
<evidence type="ECO:0000259" key="1">
    <source>
        <dbReference type="Pfam" id="PF14690"/>
    </source>
</evidence>
<dbReference type="EMBL" id="CP120988">
    <property type="protein sequence ID" value="WLQ54089.1"/>
    <property type="molecule type" value="Genomic_DNA"/>
</dbReference>
<dbReference type="InterPro" id="IPR029261">
    <property type="entry name" value="Transposase_Znf"/>
</dbReference>
<dbReference type="Proteomes" id="UP001235744">
    <property type="component" value="Chromosome"/>
</dbReference>
<dbReference type="Pfam" id="PF14690">
    <property type="entry name" value="Zn_ribbon_ISL3"/>
    <property type="match status" value="1"/>
</dbReference>
<accession>A0ABY9IHY9</accession>
<reference evidence="2 3" key="1">
    <citation type="submission" date="2023-03" db="EMBL/GenBank/DDBJ databases">
        <title>Isolation and description of six Streptomyces strains from soil environments, able to metabolize different microbial glucans.</title>
        <authorList>
            <person name="Widen T."/>
            <person name="Larsbrink J."/>
        </authorList>
    </citation>
    <scope>NUCLEOTIDE SEQUENCE [LARGE SCALE GENOMIC DNA]</scope>
    <source>
        <strain evidence="2 3">Alt2</strain>
    </source>
</reference>
<evidence type="ECO:0000313" key="3">
    <source>
        <dbReference type="Proteomes" id="UP001235744"/>
    </source>
</evidence>
<sequence>MPDCELPSRRVHSCYQRRLADSPVGGRPVLIELTVRRLYCENDLCGRRPFVEQVAGLTFR</sequence>
<feature type="domain" description="Transposase IS204/IS1001/IS1096/IS1165 zinc-finger" evidence="1">
    <location>
        <begin position="2"/>
        <end position="42"/>
    </location>
</feature>
<evidence type="ECO:0000313" key="2">
    <source>
        <dbReference type="EMBL" id="WLQ54089.1"/>
    </source>
</evidence>
<organism evidence="2 3">
    <name type="scientific">Streptomyces poriferorum</name>
    <dbReference type="NCBI Taxonomy" id="2798799"/>
    <lineage>
        <taxon>Bacteria</taxon>
        <taxon>Bacillati</taxon>
        <taxon>Actinomycetota</taxon>
        <taxon>Actinomycetes</taxon>
        <taxon>Kitasatosporales</taxon>
        <taxon>Streptomycetaceae</taxon>
        <taxon>Streptomyces</taxon>
    </lineage>
</organism>
<proteinExistence type="predicted"/>
<dbReference type="RefSeq" id="WP_306072679.1">
    <property type="nucleotide sequence ID" value="NZ_CP120988.1"/>
</dbReference>